<proteinExistence type="predicted"/>
<dbReference type="Proteomes" id="UP000822688">
    <property type="component" value="Chromosome V"/>
</dbReference>
<feature type="region of interest" description="Disordered" evidence="1">
    <location>
        <begin position="1"/>
        <end position="36"/>
    </location>
</feature>
<feature type="region of interest" description="Disordered" evidence="1">
    <location>
        <begin position="363"/>
        <end position="419"/>
    </location>
</feature>
<keyword evidence="3" id="KW-1185">Reference proteome</keyword>
<feature type="region of interest" description="Disordered" evidence="1">
    <location>
        <begin position="460"/>
        <end position="482"/>
    </location>
</feature>
<name>A0A8T0HQJ4_CERPU</name>
<feature type="compositionally biased region" description="Basic and acidic residues" evidence="1">
    <location>
        <begin position="363"/>
        <end position="383"/>
    </location>
</feature>
<dbReference type="AlphaFoldDB" id="A0A8T0HQJ4"/>
<gene>
    <name evidence="2" type="ORF">KC19_VG146200</name>
</gene>
<comment type="caution">
    <text evidence="2">The sequence shown here is derived from an EMBL/GenBank/DDBJ whole genome shotgun (WGS) entry which is preliminary data.</text>
</comment>
<evidence type="ECO:0000313" key="2">
    <source>
        <dbReference type="EMBL" id="KAG0573071.1"/>
    </source>
</evidence>
<dbReference type="EMBL" id="CM026426">
    <property type="protein sequence ID" value="KAG0573071.1"/>
    <property type="molecule type" value="Genomic_DNA"/>
</dbReference>
<evidence type="ECO:0000256" key="1">
    <source>
        <dbReference type="SAM" id="MobiDB-lite"/>
    </source>
</evidence>
<reference evidence="2" key="1">
    <citation type="submission" date="2020-06" db="EMBL/GenBank/DDBJ databases">
        <title>WGS assembly of Ceratodon purpureus strain R40.</title>
        <authorList>
            <person name="Carey S.B."/>
            <person name="Jenkins J."/>
            <person name="Shu S."/>
            <person name="Lovell J.T."/>
            <person name="Sreedasyam A."/>
            <person name="Maumus F."/>
            <person name="Tiley G.P."/>
            <person name="Fernandez-Pozo N."/>
            <person name="Barry K."/>
            <person name="Chen C."/>
            <person name="Wang M."/>
            <person name="Lipzen A."/>
            <person name="Daum C."/>
            <person name="Saski C.A."/>
            <person name="Payton A.C."/>
            <person name="Mcbreen J.C."/>
            <person name="Conrad R.E."/>
            <person name="Kollar L.M."/>
            <person name="Olsson S."/>
            <person name="Huttunen S."/>
            <person name="Landis J.B."/>
            <person name="Wickett N.J."/>
            <person name="Johnson M.G."/>
            <person name="Rensing S.A."/>
            <person name="Grimwood J."/>
            <person name="Schmutz J."/>
            <person name="Mcdaniel S.F."/>
        </authorList>
    </citation>
    <scope>NUCLEOTIDE SEQUENCE</scope>
    <source>
        <strain evidence="2">R40</strain>
    </source>
</reference>
<accession>A0A8T0HQJ4</accession>
<feature type="region of interest" description="Disordered" evidence="1">
    <location>
        <begin position="595"/>
        <end position="642"/>
    </location>
</feature>
<evidence type="ECO:0000313" key="3">
    <source>
        <dbReference type="Proteomes" id="UP000822688"/>
    </source>
</evidence>
<organism evidence="2 3">
    <name type="scientific">Ceratodon purpureus</name>
    <name type="common">Fire moss</name>
    <name type="synonym">Dicranum purpureum</name>
    <dbReference type="NCBI Taxonomy" id="3225"/>
    <lineage>
        <taxon>Eukaryota</taxon>
        <taxon>Viridiplantae</taxon>
        <taxon>Streptophyta</taxon>
        <taxon>Embryophyta</taxon>
        <taxon>Bryophyta</taxon>
        <taxon>Bryophytina</taxon>
        <taxon>Bryopsida</taxon>
        <taxon>Dicranidae</taxon>
        <taxon>Pseudoditrichales</taxon>
        <taxon>Ditrichaceae</taxon>
        <taxon>Ceratodon</taxon>
    </lineage>
</organism>
<protein>
    <submittedName>
        <fullName evidence="2">Uncharacterized protein</fullName>
    </submittedName>
</protein>
<sequence length="758" mass="84904">MSRFDRSKTNFRQQRKRRLRLPGAQDEPVVEGKRQRVESTATVTSCAQHQQPGPCEEPLGANITAVGTSKLIAALKSEPEGQALQSPTPAWDQGDDQYHRQGCVESIDLPRTSPTPSQVSGKFLKPLLHSIVRHHLNYSKNVTLKIHNSETPHTHFTVFPSNFSISNLNVININKTKTKNIITITQYRQHCCRNSTPNRAKTNKRQTYKWGWAGSRSRTCSSKGQRPAQLQLCRRTPRLQGQTRRRWLIAHKKAETSHAECYNAAPPLACRNAAVIQVSPSPIFVNRIQLSCTKTTITKRYSTDCHSRIPNITGKKLNHKITNEKERSLLCACLGGWVGNTQPVEKRLSCPSSIYTIACTERRASKADNQRPRGDATRSREENQAEQPLADLQTPVARRPKSQPKAITPSNKAFPHHPATSGKLLTSFVHFFSRNHKPENLTHISSAPFSITPQKLDETTQAHTTHRKQEPQKIGSKSAALSQSGRRIARACVAREAGVASTEVVSTAPPTLPRSDGGSPQLQRTRSITNIITTTSSKRPVYITEAEMEKARAEHTRLSAYVACFGHDGHEDTVMLETPQESTTQSLKRLLAKKARQKSLASPSQSKRTRETVEATTTVPQQTLPTKSALPEPTHISEPESNQRPRFWLGFETMEQLAVERGEEELFSDETIEDRELRGISRDEAEEMAQVSDAFPRVPQLLYPSQRPDGVLGQHYNITQVPFDIPTDPISHFSLDFHVAIHFQIPNAPLLHNYIKTL</sequence>
<feature type="region of interest" description="Disordered" evidence="1">
    <location>
        <begin position="504"/>
        <end position="525"/>
    </location>
</feature>